<dbReference type="CDD" id="cd07814">
    <property type="entry name" value="SRPBCC_CalC_Aha1-like"/>
    <property type="match status" value="1"/>
</dbReference>
<dbReference type="RefSeq" id="WP_133994689.1">
    <property type="nucleotide sequence ID" value="NZ_SODV01000001.1"/>
</dbReference>
<evidence type="ECO:0000313" key="4">
    <source>
        <dbReference type="Proteomes" id="UP000294498"/>
    </source>
</evidence>
<dbReference type="InterPro" id="IPR023393">
    <property type="entry name" value="START-like_dom_sf"/>
</dbReference>
<keyword evidence="4" id="KW-1185">Reference proteome</keyword>
<organism evidence="3 4">
    <name type="scientific">Dinghuibacter silviterrae</name>
    <dbReference type="NCBI Taxonomy" id="1539049"/>
    <lineage>
        <taxon>Bacteria</taxon>
        <taxon>Pseudomonadati</taxon>
        <taxon>Bacteroidota</taxon>
        <taxon>Chitinophagia</taxon>
        <taxon>Chitinophagales</taxon>
        <taxon>Chitinophagaceae</taxon>
        <taxon>Dinghuibacter</taxon>
    </lineage>
</organism>
<accession>A0A4R8DXX5</accession>
<dbReference type="SUPFAM" id="SSF55961">
    <property type="entry name" value="Bet v1-like"/>
    <property type="match status" value="1"/>
</dbReference>
<evidence type="ECO:0000259" key="2">
    <source>
        <dbReference type="Pfam" id="PF08327"/>
    </source>
</evidence>
<feature type="domain" description="Activator of Hsp90 ATPase homologue 1/2-like C-terminal" evidence="2">
    <location>
        <begin position="25"/>
        <end position="163"/>
    </location>
</feature>
<reference evidence="3 4" key="1">
    <citation type="submission" date="2019-03" db="EMBL/GenBank/DDBJ databases">
        <title>Genomic Encyclopedia of Type Strains, Phase IV (KMG-IV): sequencing the most valuable type-strain genomes for metagenomic binning, comparative biology and taxonomic classification.</title>
        <authorList>
            <person name="Goeker M."/>
        </authorList>
    </citation>
    <scope>NUCLEOTIDE SEQUENCE [LARGE SCALE GENOMIC DNA]</scope>
    <source>
        <strain evidence="3 4">DSM 100059</strain>
    </source>
</reference>
<comment type="caution">
    <text evidence="3">The sequence shown here is derived from an EMBL/GenBank/DDBJ whole genome shotgun (WGS) entry which is preliminary data.</text>
</comment>
<dbReference type="Gene3D" id="3.30.530.20">
    <property type="match status" value="1"/>
</dbReference>
<evidence type="ECO:0000256" key="1">
    <source>
        <dbReference type="ARBA" id="ARBA00006817"/>
    </source>
</evidence>
<dbReference type="InterPro" id="IPR013538">
    <property type="entry name" value="ASHA1/2-like_C"/>
</dbReference>
<name>A0A4R8DXX5_9BACT</name>
<dbReference type="Pfam" id="PF08327">
    <property type="entry name" value="AHSA1"/>
    <property type="match status" value="1"/>
</dbReference>
<dbReference type="EMBL" id="SODV01000001">
    <property type="protein sequence ID" value="TDX02061.1"/>
    <property type="molecule type" value="Genomic_DNA"/>
</dbReference>
<dbReference type="Proteomes" id="UP000294498">
    <property type="component" value="Unassembled WGS sequence"/>
</dbReference>
<dbReference type="OrthoDB" id="9795306at2"/>
<dbReference type="AlphaFoldDB" id="A0A4R8DXX5"/>
<comment type="similarity">
    <text evidence="1">Belongs to the AHA1 family.</text>
</comment>
<sequence length="163" mass="18550">MISTLETKIAKDPTGKKLIVTRDFNAPLARVWHAWTDSQQLDKWWAPKPWKAETKTMDFKPGGHWLYAMVSPEGEKHWCMVAFQAIEPQKSFSVLNGFCDEQGQLNPAMPRMHWFTEFKAAGDSTAIRVEIGFDSEADLQRIVEMGFEQGFKMGLGNLDELLG</sequence>
<gene>
    <name evidence="3" type="ORF">EDB95_3110</name>
</gene>
<protein>
    <submittedName>
        <fullName evidence="3">Uncharacterized protein YndB with AHSA1/START domain</fullName>
    </submittedName>
</protein>
<evidence type="ECO:0000313" key="3">
    <source>
        <dbReference type="EMBL" id="TDX02061.1"/>
    </source>
</evidence>
<proteinExistence type="inferred from homology"/>